<feature type="region of interest" description="Disordered" evidence="3">
    <location>
        <begin position="773"/>
        <end position="796"/>
    </location>
</feature>
<evidence type="ECO:0000259" key="5">
    <source>
        <dbReference type="Pfam" id="PF02225"/>
    </source>
</evidence>
<evidence type="ECO:0000313" key="8">
    <source>
        <dbReference type="EMBL" id="KAJ3479321.1"/>
    </source>
</evidence>
<keyword evidence="2" id="KW-0175">Coiled coil</keyword>
<dbReference type="Pfam" id="PF04389">
    <property type="entry name" value="Peptidase_M28"/>
    <property type="match status" value="1"/>
</dbReference>
<dbReference type="InterPro" id="IPR036757">
    <property type="entry name" value="TFR-like_dimer_dom_sf"/>
</dbReference>
<evidence type="ECO:0000259" key="7">
    <source>
        <dbReference type="Pfam" id="PF04389"/>
    </source>
</evidence>
<evidence type="ECO:0000256" key="1">
    <source>
        <dbReference type="ARBA" id="ARBA00005634"/>
    </source>
</evidence>
<feature type="compositionally biased region" description="Basic and acidic residues" evidence="3">
    <location>
        <begin position="1"/>
        <end position="12"/>
    </location>
</feature>
<dbReference type="Gene3D" id="3.40.630.10">
    <property type="entry name" value="Zn peptidases"/>
    <property type="match status" value="1"/>
</dbReference>
<dbReference type="SUPFAM" id="SSF47672">
    <property type="entry name" value="Transferrin receptor-like dimerisation domain"/>
    <property type="match status" value="2"/>
</dbReference>
<dbReference type="CDD" id="cd02121">
    <property type="entry name" value="PA_GCPII_like"/>
    <property type="match status" value="1"/>
</dbReference>
<dbReference type="InterPro" id="IPR007365">
    <property type="entry name" value="TFR-like_dimer_dom"/>
</dbReference>
<feature type="region of interest" description="Disordered" evidence="3">
    <location>
        <begin position="1"/>
        <end position="25"/>
    </location>
</feature>
<proteinExistence type="inferred from homology"/>
<keyword evidence="9" id="KW-1185">Reference proteome</keyword>
<feature type="coiled-coil region" evidence="2">
    <location>
        <begin position="673"/>
        <end position="707"/>
    </location>
</feature>
<dbReference type="Gene3D" id="1.20.930.40">
    <property type="entry name" value="Transferrin receptor-like, dimerisation domain"/>
    <property type="match status" value="1"/>
</dbReference>
<dbReference type="InterPro" id="IPR003137">
    <property type="entry name" value="PA_domain"/>
</dbReference>
<feature type="domain" description="Peptidase M28" evidence="7">
    <location>
        <begin position="399"/>
        <end position="531"/>
    </location>
</feature>
<evidence type="ECO:0000256" key="2">
    <source>
        <dbReference type="SAM" id="Coils"/>
    </source>
</evidence>
<feature type="compositionally biased region" description="Basic residues" evidence="3">
    <location>
        <begin position="782"/>
        <end position="796"/>
    </location>
</feature>
<dbReference type="PANTHER" id="PTHR10404:SF46">
    <property type="entry name" value="VACUOLAR PROTEIN SORTING-ASSOCIATED PROTEIN 70"/>
    <property type="match status" value="1"/>
</dbReference>
<evidence type="ECO:0000256" key="4">
    <source>
        <dbReference type="SAM" id="Phobius"/>
    </source>
</evidence>
<dbReference type="Gene3D" id="3.50.30.30">
    <property type="match status" value="1"/>
</dbReference>
<dbReference type="InterPro" id="IPR039373">
    <property type="entry name" value="Peptidase_M28B"/>
</dbReference>
<dbReference type="PANTHER" id="PTHR10404">
    <property type="entry name" value="N-ACETYLATED-ALPHA-LINKED ACIDIC DIPEPTIDASE"/>
    <property type="match status" value="1"/>
</dbReference>
<organism evidence="8 9">
    <name type="scientific">Meripilus lineatus</name>
    <dbReference type="NCBI Taxonomy" id="2056292"/>
    <lineage>
        <taxon>Eukaryota</taxon>
        <taxon>Fungi</taxon>
        <taxon>Dikarya</taxon>
        <taxon>Basidiomycota</taxon>
        <taxon>Agaricomycotina</taxon>
        <taxon>Agaricomycetes</taxon>
        <taxon>Polyporales</taxon>
        <taxon>Meripilaceae</taxon>
        <taxon>Meripilus</taxon>
    </lineage>
</organism>
<reference evidence="8" key="1">
    <citation type="submission" date="2022-07" db="EMBL/GenBank/DDBJ databases">
        <title>Genome Sequence of Physisporinus lineatus.</title>
        <authorList>
            <person name="Buettner E."/>
        </authorList>
    </citation>
    <scope>NUCLEOTIDE SEQUENCE</scope>
    <source>
        <strain evidence="8">VT162</strain>
    </source>
</reference>
<feature type="domain" description="Transferrin receptor-like dimerisation" evidence="6">
    <location>
        <begin position="802"/>
        <end position="849"/>
    </location>
</feature>
<gene>
    <name evidence="8" type="ORF">NLI96_g9142</name>
</gene>
<evidence type="ECO:0000313" key="9">
    <source>
        <dbReference type="Proteomes" id="UP001212997"/>
    </source>
</evidence>
<evidence type="ECO:0000259" key="6">
    <source>
        <dbReference type="Pfam" id="PF04253"/>
    </source>
</evidence>
<sequence length="858" mass="94995">MADEKRSHESEKFPGAIPTPAIAGPPKSRTRLRRVLLHLLTFGLLFFTIHRWYIRHNPEIEEEVNAWLSNPFSHRPGFPAHHRGRPILNGKIAQNLFLEVPTEESALAASRQYATKPHLAGSDGDLKTAKDFLALLQQELGITPPEDVPIFPAGTSESRNATLSIPSLKAPTAWIDTYYPVMNTPLDRSLEILGDDGSPVWTANLEEIADETDPDAGEFSDAVPTWHGLSKGGEVKGKLVYAHFGRQEDYRALVDRGVNLNGSIVLVRYGGNFRGLKVKGAQELGAVGVLIYSDTRDDGTVTEANGYLPYPHGPARNPTSVQRGSVQFLSLYPGDPTTPGYPSYENSTRTDGVNIPSIPSLPISWANAQILLNEISEAGLNRTVSLVNHVDTRVIPIWNTMGVIPGHIQDEVVVVGNHRDAWVLGATDPSSGTASIHEVIRGLGALLRKGWKPIRTIVFASWDAEEYGLIGSTEWGEDFADWIDEHVVAYLNLDSSVSGSRFRSSASPSLAHLVRSTAERVAHPTKPGLTLWDATKDGGELFGDNLDEEVLQMYESSLAADSLGVSPLGSGSDYTVFLQRIGVASSNEGFGSTLHDPVYHYHSVYDSQRWQEIYGDPGFHRHVAVAKHLGLQTLGLADSIILPLNTTHYSLELEAYLDKVESIAASLSLEVDLSDLRASIQKLQSASAKLDKEKEKALHDLKKLLKKVVRKNFYRRKAKKLLCKVKKIFGKECVCPHQAHVHLHAAQIPTVETSAGHMMKPRIGRYPAWLKEQQEQKEHEHGHHGHGHGHGHGKHRFPFKKFKKIIKRIRNVNQKLVAFERGLIHEDGIKDREWYRHLGTAPGKWLGKDPSPSSFAEF</sequence>
<dbReference type="CDD" id="cd08022">
    <property type="entry name" value="M28_PSMA_like"/>
    <property type="match status" value="1"/>
</dbReference>
<keyword evidence="4" id="KW-0812">Transmembrane</keyword>
<dbReference type="InterPro" id="IPR007484">
    <property type="entry name" value="Peptidase_M28"/>
</dbReference>
<dbReference type="Pfam" id="PF02225">
    <property type="entry name" value="PA"/>
    <property type="match status" value="1"/>
</dbReference>
<feature type="compositionally biased region" description="Low complexity" evidence="3">
    <location>
        <begin position="14"/>
        <end position="25"/>
    </location>
</feature>
<dbReference type="Proteomes" id="UP001212997">
    <property type="component" value="Unassembled WGS sequence"/>
</dbReference>
<dbReference type="SUPFAM" id="SSF52025">
    <property type="entry name" value="PA domain"/>
    <property type="match status" value="1"/>
</dbReference>
<dbReference type="SUPFAM" id="SSF53187">
    <property type="entry name" value="Zn-dependent exopeptidases"/>
    <property type="match status" value="1"/>
</dbReference>
<accession>A0AAD5YD75</accession>
<keyword evidence="4" id="KW-1133">Transmembrane helix</keyword>
<dbReference type="Pfam" id="PF04253">
    <property type="entry name" value="TFR_dimer"/>
    <property type="match status" value="1"/>
</dbReference>
<feature type="domain" description="PA" evidence="5">
    <location>
        <begin position="235"/>
        <end position="309"/>
    </location>
</feature>
<dbReference type="GO" id="GO:0004180">
    <property type="term" value="F:carboxypeptidase activity"/>
    <property type="evidence" value="ECO:0007669"/>
    <property type="project" value="TreeGrafter"/>
</dbReference>
<comment type="caution">
    <text evidence="8">The sequence shown here is derived from an EMBL/GenBank/DDBJ whole genome shotgun (WGS) entry which is preliminary data.</text>
</comment>
<name>A0AAD5YD75_9APHY</name>
<dbReference type="EMBL" id="JANAWD010000446">
    <property type="protein sequence ID" value="KAJ3479321.1"/>
    <property type="molecule type" value="Genomic_DNA"/>
</dbReference>
<dbReference type="InterPro" id="IPR046450">
    <property type="entry name" value="PA_dom_sf"/>
</dbReference>
<dbReference type="FunFam" id="3.40.630.10:FF:000101">
    <property type="entry name" value="N-acetylated alpha-linked acidic dipeptidase like 1"/>
    <property type="match status" value="1"/>
</dbReference>
<protein>
    <recommendedName>
        <fullName evidence="10">Zn-dependent exopeptidase</fullName>
    </recommendedName>
</protein>
<keyword evidence="4" id="KW-0472">Membrane</keyword>
<dbReference type="AlphaFoldDB" id="A0AAD5YD75"/>
<evidence type="ECO:0000256" key="3">
    <source>
        <dbReference type="SAM" id="MobiDB-lite"/>
    </source>
</evidence>
<evidence type="ECO:0008006" key="10">
    <source>
        <dbReference type="Google" id="ProtNLM"/>
    </source>
</evidence>
<comment type="similarity">
    <text evidence="1">Belongs to the peptidase M28 family. M28B subfamily.</text>
</comment>
<feature type="transmembrane region" description="Helical" evidence="4">
    <location>
        <begin position="35"/>
        <end position="54"/>
    </location>
</feature>